<dbReference type="HOGENOM" id="CLU_015930_0_0_0"/>
<keyword evidence="13" id="KW-0675">Receptor</keyword>
<dbReference type="GO" id="GO:0044718">
    <property type="term" value="P:siderophore transmembrane transport"/>
    <property type="evidence" value="ECO:0007669"/>
    <property type="project" value="TreeGrafter"/>
</dbReference>
<evidence type="ECO:0000313" key="13">
    <source>
        <dbReference type="EMBL" id="CBK40422.1"/>
    </source>
</evidence>
<evidence type="ECO:0000256" key="4">
    <source>
        <dbReference type="ARBA" id="ARBA00022692"/>
    </source>
</evidence>
<keyword evidence="7 8" id="KW-0998">Cell outer membrane</keyword>
<protein>
    <submittedName>
        <fullName evidence="13">TonB-dependent receptor</fullName>
    </submittedName>
</protein>
<keyword evidence="6 8" id="KW-0472">Membrane</keyword>
<organism evidence="13 14">
    <name type="scientific">Nitrospira defluvii</name>
    <dbReference type="NCBI Taxonomy" id="330214"/>
    <lineage>
        <taxon>Bacteria</taxon>
        <taxon>Pseudomonadati</taxon>
        <taxon>Nitrospirota</taxon>
        <taxon>Nitrospiria</taxon>
        <taxon>Nitrospirales</taxon>
        <taxon>Nitrospiraceae</taxon>
        <taxon>Nitrospira</taxon>
    </lineage>
</organism>
<dbReference type="GO" id="GO:0015344">
    <property type="term" value="F:siderophore uptake transmembrane transporter activity"/>
    <property type="evidence" value="ECO:0007669"/>
    <property type="project" value="TreeGrafter"/>
</dbReference>
<name>D8PB13_9BACT</name>
<sequence length="738" mass="80362">MSNCLHTSLLRTRVIGGLLLGLLCPLPLASAADPPVQEESDAIPVVNAPDVMISATRTPTSIGNVNQSVTIVTEEQLQLQMAASSSRSLGQILPKLVPGMSQNDQSMDSGTTLKMRGRSIAILIDGVPQQSSPTTELDLAHIDPSAIERIEIVRGATAIYGNGATGGLINIITKKAGEGKPAFYTEVQGSGSLTRVLRGLSGTVVQGFQGKKDWFDYNIVGTFSQQGGIFDSEGSRTMPGTNATGGFADTKTYNILSKFGATFGEHRFQLTFNRKHTRQDTNYLVDPSVDALPRTTARFIPGLALDDQPKLTNTQVSADYTHPHLFLDSRVHLQAYYRSQQTRFPTFDVRPFGGTDILQGHNQTDVLGTRLDITTPIPIYGKPQITWGMDFSSQHGAQHSTLYDQSVYDATGGRVYSKAGEVPSSPSRVFTTTAVFAQGEWTPLAALVLRAGVRHERVKVSSSDFTDSTTFLPASSISFDTTVFNAGFVYHLTDPLDLFFNFSQGFSVPVGTIDNALGNVPPGTAISLSRLQPQRVNNYELGLRGNWSKVQGSVSGYISKSDLGLNFDQFTNSLQRAPQTTYGVEATLDVQPYEGWRIGGTYTFVEGDQTIALSPDVRTPLNGFSIQPQKITAYLEHLTVPEWQWRNRVQVLYSGSRTRSLTAFNSGLDPTGDPFSMTEYFVVDLVSTVKAGPGTLRFGIENLLNQKYVAAFNQISFLNSFHYAGRGTTAMIGYSMTY</sequence>
<dbReference type="STRING" id="330214.NIDE0650"/>
<keyword evidence="14" id="KW-1185">Reference proteome</keyword>
<evidence type="ECO:0000256" key="10">
    <source>
        <dbReference type="SAM" id="SignalP"/>
    </source>
</evidence>
<evidence type="ECO:0000313" key="14">
    <source>
        <dbReference type="Proteomes" id="UP000001660"/>
    </source>
</evidence>
<dbReference type="KEGG" id="nde:NIDE0650"/>
<evidence type="ECO:0000256" key="7">
    <source>
        <dbReference type="ARBA" id="ARBA00023237"/>
    </source>
</evidence>
<dbReference type="eggNOG" id="COG4771">
    <property type="taxonomic scope" value="Bacteria"/>
</dbReference>
<accession>D8PB13</accession>
<feature type="domain" description="TonB-dependent receptor-like beta-barrel" evidence="11">
    <location>
        <begin position="267"/>
        <end position="703"/>
    </location>
</feature>
<gene>
    <name evidence="13" type="ORF">NIDE0650</name>
</gene>
<dbReference type="Gene3D" id="2.170.130.10">
    <property type="entry name" value="TonB-dependent receptor, plug domain"/>
    <property type="match status" value="1"/>
</dbReference>
<dbReference type="PANTHER" id="PTHR30069">
    <property type="entry name" value="TONB-DEPENDENT OUTER MEMBRANE RECEPTOR"/>
    <property type="match status" value="1"/>
</dbReference>
<evidence type="ECO:0000256" key="8">
    <source>
        <dbReference type="PROSITE-ProRule" id="PRU01360"/>
    </source>
</evidence>
<evidence type="ECO:0000256" key="1">
    <source>
        <dbReference type="ARBA" id="ARBA00004571"/>
    </source>
</evidence>
<dbReference type="AlphaFoldDB" id="D8PB13"/>
<dbReference type="CDD" id="cd01347">
    <property type="entry name" value="ligand_gated_channel"/>
    <property type="match status" value="1"/>
</dbReference>
<evidence type="ECO:0000256" key="9">
    <source>
        <dbReference type="RuleBase" id="RU003357"/>
    </source>
</evidence>
<evidence type="ECO:0000259" key="11">
    <source>
        <dbReference type="Pfam" id="PF00593"/>
    </source>
</evidence>
<keyword evidence="2 8" id="KW-0813">Transport</keyword>
<keyword evidence="3 8" id="KW-1134">Transmembrane beta strand</keyword>
<dbReference type="OrthoDB" id="9760333at2"/>
<comment type="subcellular location">
    <subcellularLocation>
        <location evidence="1 8">Cell outer membrane</location>
        <topology evidence="1 8">Multi-pass membrane protein</topology>
    </subcellularLocation>
</comment>
<evidence type="ECO:0000256" key="2">
    <source>
        <dbReference type="ARBA" id="ARBA00022448"/>
    </source>
</evidence>
<dbReference type="Pfam" id="PF00593">
    <property type="entry name" value="TonB_dep_Rec_b-barrel"/>
    <property type="match status" value="1"/>
</dbReference>
<dbReference type="InterPro" id="IPR000531">
    <property type="entry name" value="Beta-barrel_TonB"/>
</dbReference>
<dbReference type="EMBL" id="FP929003">
    <property type="protein sequence ID" value="CBK40422.1"/>
    <property type="molecule type" value="Genomic_DNA"/>
</dbReference>
<dbReference type="Gene3D" id="2.40.170.20">
    <property type="entry name" value="TonB-dependent receptor, beta-barrel domain"/>
    <property type="match status" value="1"/>
</dbReference>
<dbReference type="Pfam" id="PF07715">
    <property type="entry name" value="Plug"/>
    <property type="match status" value="1"/>
</dbReference>
<dbReference type="InterPro" id="IPR039426">
    <property type="entry name" value="TonB-dep_rcpt-like"/>
</dbReference>
<dbReference type="InterPro" id="IPR037066">
    <property type="entry name" value="Plug_dom_sf"/>
</dbReference>
<feature type="signal peptide" evidence="10">
    <location>
        <begin position="1"/>
        <end position="31"/>
    </location>
</feature>
<evidence type="ECO:0000259" key="12">
    <source>
        <dbReference type="Pfam" id="PF07715"/>
    </source>
</evidence>
<dbReference type="InterPro" id="IPR012910">
    <property type="entry name" value="Plug_dom"/>
</dbReference>
<proteinExistence type="inferred from homology"/>
<keyword evidence="5 9" id="KW-0798">TonB box</keyword>
<reference evidence="13 14" key="1">
    <citation type="journal article" date="2010" name="Proc. Natl. Acad. Sci. U.S.A.">
        <title>A Nitrospira metagenome illuminates the physiology and evolution of globally important nitrite-oxidizing bacteria.</title>
        <authorList>
            <person name="Lucker S."/>
            <person name="Wagner M."/>
            <person name="Maixner F."/>
            <person name="Pelletier E."/>
            <person name="Koch H."/>
            <person name="Vacherie B."/>
            <person name="Rattei T."/>
            <person name="Sinninghe Damste J."/>
            <person name="Spieck E."/>
            <person name="Le Paslier D."/>
            <person name="Daims H."/>
        </authorList>
    </citation>
    <scope>NUCLEOTIDE SEQUENCE [LARGE SCALE GENOMIC DNA]</scope>
</reference>
<dbReference type="SUPFAM" id="SSF56935">
    <property type="entry name" value="Porins"/>
    <property type="match status" value="1"/>
</dbReference>
<dbReference type="PANTHER" id="PTHR30069:SF42">
    <property type="entry name" value="FERRIC AEROBACTIN RECEPTOR"/>
    <property type="match status" value="1"/>
</dbReference>
<comment type="similarity">
    <text evidence="8 9">Belongs to the TonB-dependent receptor family.</text>
</comment>
<feature type="chain" id="PRO_5003119781" evidence="10">
    <location>
        <begin position="32"/>
        <end position="738"/>
    </location>
</feature>
<evidence type="ECO:0000256" key="3">
    <source>
        <dbReference type="ARBA" id="ARBA00022452"/>
    </source>
</evidence>
<dbReference type="InterPro" id="IPR036942">
    <property type="entry name" value="Beta-barrel_TonB_sf"/>
</dbReference>
<dbReference type="PROSITE" id="PS52016">
    <property type="entry name" value="TONB_DEPENDENT_REC_3"/>
    <property type="match status" value="1"/>
</dbReference>
<evidence type="ECO:0000256" key="5">
    <source>
        <dbReference type="ARBA" id="ARBA00023077"/>
    </source>
</evidence>
<keyword evidence="10" id="KW-0732">Signal</keyword>
<feature type="domain" description="TonB-dependent receptor plug" evidence="12">
    <location>
        <begin position="64"/>
        <end position="167"/>
    </location>
</feature>
<dbReference type="GO" id="GO:0009279">
    <property type="term" value="C:cell outer membrane"/>
    <property type="evidence" value="ECO:0007669"/>
    <property type="project" value="UniProtKB-SubCell"/>
</dbReference>
<keyword evidence="4 8" id="KW-0812">Transmembrane</keyword>
<dbReference type="Proteomes" id="UP000001660">
    <property type="component" value="Chromosome"/>
</dbReference>
<evidence type="ECO:0000256" key="6">
    <source>
        <dbReference type="ARBA" id="ARBA00023136"/>
    </source>
</evidence>